<comment type="caution">
    <text evidence="6">The sequence shown here is derived from an EMBL/GenBank/DDBJ whole genome shotgun (WGS) entry which is preliminary data.</text>
</comment>
<reference evidence="6 7" key="1">
    <citation type="submission" date="2019-01" db="EMBL/GenBank/DDBJ databases">
        <title>Draft genome sequences of the type strains of six Macrococcus species.</title>
        <authorList>
            <person name="Mazhar S."/>
            <person name="Altermann E."/>
            <person name="Hill C."/>
            <person name="Mcauliffe O."/>
        </authorList>
    </citation>
    <scope>NUCLEOTIDE SEQUENCE [LARGE SCALE GENOMIC DNA]</scope>
    <source>
        <strain evidence="6 7">ATCC 51828</strain>
    </source>
</reference>
<dbReference type="OrthoDB" id="9795626at2"/>
<dbReference type="Pfam" id="PF13558">
    <property type="entry name" value="SbcC_Walker_B"/>
    <property type="match status" value="1"/>
</dbReference>
<dbReference type="PANTHER" id="PTHR32114">
    <property type="entry name" value="ABC TRANSPORTER ABCH.3"/>
    <property type="match status" value="1"/>
</dbReference>
<feature type="domain" description="Rad50/SbcC-type AAA" evidence="5">
    <location>
        <begin position="6"/>
        <end position="252"/>
    </location>
</feature>
<dbReference type="Gene3D" id="3.40.50.300">
    <property type="entry name" value="P-loop containing nucleotide triphosphate hydrolases"/>
    <property type="match status" value="2"/>
</dbReference>
<feature type="coiled-coil region" evidence="4">
    <location>
        <begin position="513"/>
        <end position="603"/>
    </location>
</feature>
<organism evidence="6 7">
    <name type="scientific">Macrococcus carouselicus</name>
    <dbReference type="NCBI Taxonomy" id="69969"/>
    <lineage>
        <taxon>Bacteria</taxon>
        <taxon>Bacillati</taxon>
        <taxon>Bacillota</taxon>
        <taxon>Bacilli</taxon>
        <taxon>Bacillales</taxon>
        <taxon>Staphylococcaceae</taxon>
        <taxon>Macrococcus</taxon>
    </lineage>
</organism>
<dbReference type="Proteomes" id="UP000295280">
    <property type="component" value="Unassembled WGS sequence"/>
</dbReference>
<dbReference type="EMBL" id="SCWD01000001">
    <property type="protein sequence ID" value="TDM04180.1"/>
    <property type="molecule type" value="Genomic_DNA"/>
</dbReference>
<evidence type="ECO:0000256" key="2">
    <source>
        <dbReference type="ARBA" id="ARBA00011322"/>
    </source>
</evidence>
<proteinExistence type="inferred from homology"/>
<dbReference type="Pfam" id="PF13476">
    <property type="entry name" value="AAA_23"/>
    <property type="match status" value="1"/>
</dbReference>
<dbReference type="PANTHER" id="PTHR32114:SF2">
    <property type="entry name" value="ABC TRANSPORTER ABCH.3"/>
    <property type="match status" value="1"/>
</dbReference>
<sequence>MMKPIKLELKNFGPFLDETIHFNELNQQQLFLVSGRTGSGKTILFDAMTYALYGEASTKDRDKNALRSQFAGNDEIASVRFTFTVSGSTYVAERQLPYWKTGNKKMTESKFQLMDITDEKKLLAAKTAEGKQAVLDIMKVDANQFRQILILPQGEFKRFLVSSSKEKQPVLRTLFNTVRFRLLEDKLLTETKELESAVHTLEEKLYALLGQIKADATVEGSIGQQLAGYQSIVNEQQQQLEQLSLAAAELTEKLNAAQTELEAARQVNALIALRAELTAEKNELISQHDAIQDKKRELVKLQVLETLSERYSQLQKMTAKIGRWSEEMTELSATKEKLALQLAADKKELHLLVENEAEMSLLTTRRDDERHYLNDDIWQQLEQQIRDSEETIKTLSSQIQETEMIAGDVIFSQMTANNDRRQRLSDEIMSGQQQLTSSKNELKEKQAQNDSFDRRLQYEAELKTLTVTAATVHADAINLLRQHLHTGDVCPVCQQIIQDMPDRAEATDRLEMMKEQARQKVRLESLIEALSDVEQADTRRIMNRIRELESYIAEKLEAKEEADKEQEQLQLDFTAAIDGQEKRTKLENKLEQVQYELMSDKEKWQGFKEKTGCHSYDEFAAVWSMRNEQIIRYNERKEELQKRIDAHINELKINSSASDRLSVLLKDGQAEEEAARSRLTKEMAKYKITEEQLAVSPDNERPDKLEHEIERYEQALTEVTIRLKTLEDQIQGQAYVDTEQLAAHAGILKEDQMEIQEQETTLKIRLEDNRQLLAEIEKIDKDYRLHVEEQKELLELSRLLGGKNQHNLTLENYVLTYYLDQTLKLANLRLKEMTGHRYQFRRSIIKSLGYSGLDIEIFDQYSNQVRDITTLSGGETFLASLSLALGLSDYVTQLSGGISLESVFIDEGFGTLDNETLETAIECLVELERSGKMVGLISHVPVLKDRIPAILHVESSGYLSTTHFTIK</sequence>
<comment type="similarity">
    <text evidence="1">Belongs to the SMC family. SbcC subfamily.</text>
</comment>
<gene>
    <name evidence="6" type="ORF">ERX40_03145</name>
</gene>
<evidence type="ECO:0000256" key="4">
    <source>
        <dbReference type="SAM" id="Coils"/>
    </source>
</evidence>
<evidence type="ECO:0000313" key="6">
    <source>
        <dbReference type="EMBL" id="TDM04180.1"/>
    </source>
</evidence>
<dbReference type="InterPro" id="IPR027417">
    <property type="entry name" value="P-loop_NTPase"/>
</dbReference>
<keyword evidence="7" id="KW-1185">Reference proteome</keyword>
<evidence type="ECO:0000256" key="1">
    <source>
        <dbReference type="ARBA" id="ARBA00006930"/>
    </source>
</evidence>
<comment type="subunit">
    <text evidence="2">Heterodimer of SbcC and SbcD.</text>
</comment>
<feature type="coiled-coil region" evidence="4">
    <location>
        <begin position="184"/>
        <end position="294"/>
    </location>
</feature>
<dbReference type="InterPro" id="IPR038729">
    <property type="entry name" value="Rad50/SbcC_AAA"/>
</dbReference>
<evidence type="ECO:0000259" key="5">
    <source>
        <dbReference type="Pfam" id="PF13476"/>
    </source>
</evidence>
<feature type="coiled-coil region" evidence="4">
    <location>
        <begin position="378"/>
        <end position="455"/>
    </location>
</feature>
<dbReference type="AlphaFoldDB" id="A0A9Q8CKR5"/>
<keyword evidence="4" id="KW-0175">Coiled coil</keyword>
<evidence type="ECO:0000256" key="3">
    <source>
        <dbReference type="ARBA" id="ARBA00013368"/>
    </source>
</evidence>
<evidence type="ECO:0000313" key="7">
    <source>
        <dbReference type="Proteomes" id="UP000295280"/>
    </source>
</evidence>
<accession>A0A9Q8CKR5</accession>
<name>A0A9Q8CKR5_9STAP</name>
<dbReference type="SUPFAM" id="SSF52540">
    <property type="entry name" value="P-loop containing nucleoside triphosphate hydrolases"/>
    <property type="match status" value="1"/>
</dbReference>
<protein>
    <recommendedName>
        <fullName evidence="3">Nuclease SbcCD subunit C</fullName>
    </recommendedName>
</protein>